<feature type="compositionally biased region" description="Polar residues" evidence="1">
    <location>
        <begin position="760"/>
        <end position="774"/>
    </location>
</feature>
<feature type="compositionally biased region" description="Polar residues" evidence="1">
    <location>
        <begin position="909"/>
        <end position="919"/>
    </location>
</feature>
<dbReference type="Proteomes" id="UP001294444">
    <property type="component" value="Unassembled WGS sequence"/>
</dbReference>
<feature type="compositionally biased region" description="Acidic residues" evidence="1">
    <location>
        <begin position="638"/>
        <end position="647"/>
    </location>
</feature>
<feature type="region of interest" description="Disordered" evidence="1">
    <location>
        <begin position="231"/>
        <end position="421"/>
    </location>
</feature>
<accession>A0AAJ4XKZ5</accession>
<feature type="region of interest" description="Disordered" evidence="1">
    <location>
        <begin position="96"/>
        <end position="144"/>
    </location>
</feature>
<protein>
    <submittedName>
        <fullName evidence="2">Uncharacterized protein</fullName>
    </submittedName>
</protein>
<evidence type="ECO:0000256" key="1">
    <source>
        <dbReference type="SAM" id="MobiDB-lite"/>
    </source>
</evidence>
<gene>
    <name evidence="2" type="ORF">MEPE_02925</name>
</gene>
<proteinExistence type="predicted"/>
<feature type="region of interest" description="Disordered" evidence="1">
    <location>
        <begin position="1303"/>
        <end position="1372"/>
    </location>
</feature>
<sequence>MSSDCSPPQAQASFSSSSETIRHRPSLTTLVDTAVGDKAGPLPSTHHSPPHSPSLKIHKRFSHDAKGKCRVEHDHTNVSTLDHSLQLPQATSHLAMNSPQSHLPTSSQVSSMKSSEKLAGLDSSSRSRASRRERSTPLIPSPVSVLSTLSSASPRLGERERRTRKQCNLSSLSLAPSQLRSTLTPSPTTGSASQFVSLLGQPVAVSASLSAPDKHSAAATSAALPSLYKASRGRSTNVSPSRRWDRRGASATVLSGASASGSGGDDASEEDLTRVQSRGRPSRTKPHTSSLRTVESSARASGRRLSVPKEEALFPSDDDESPPLSPAEHVGAHAGNIAEHRRRSRRWSSIERERRRGMRILLQDRPAAPQHTSTIEESIAKTSGPRRRTCSANGTRRAGEEDTSDLESSSSPSSCTSSCDLNFVPRAGNTAAIPIKERRSRSTARGDGALIASTSVTSSQGQVPSSTDGSDDPSQAASTPSTSLVQRSPPGFISVKPIVAVPVTSESDPLLGLATHSVEDMIQVDKVEFFPEEVITAQFASTKVKRKASPKQNKKSSWIIGDFESESESDEERPTRRSLDGTVNRSHATVISASPPSSAASSYQARLASLQSQLRIWSRAQAPPPAPRSRQISASSEDQTETEIDANDTEIVSSSLLSASWRNLTRLPNLILLPGLAARQARESLTSGPKAHGEAANSYLTERPPPDTAENDFAQIYRLASSSQGSSDEKTRQAQRSAALKTGRPPSPSPSPSPPASLLGSRQSSNDSISTSDPGAQHANHITGAPRRGRGVASPLEADRDPSAYVSGLGQPIDPDTELSSVVQLQTFRSRSRSRPADVRHRGQSVEESRRHRDRMEETPGAAVGNLSPRKLGQVIELEPTEEERTAVTRPSRSATRQSPTQAAPGESLTVQIPTTTINHAEACRHDPFSDGSMPTDTASAPTSPTFRKSVGTCSSASSADEADTTASPPGSGESHSLDADGFRVVRRRHRRRSSGPRSLRPKVDAPVPQGFSAFAIDEEDENEIESDSEDEDLTPSPSRGSRRDRRRKGRDCSPRRSNRQCAVGLFGGGSAIDSATVQSTSRTRRSSRRDGSHISEPTPIRSVRSSPDLTYAAAAAAAAAAHSEDAEGQDADMGGGGCGNPSPPFGSRGRRGAVKVVNSSVGQGTQSSTSPFLGGLEGLRRGPSYPPRAGEILHDDAVDDAASPTSPQNAPSGRVRSASASMIGANGGTQQQAFRFRLLSNSSHLLMLSLELDMIKKQKISAPLKPRWGKHRANDFNPLPSTISYPSSARSKYFRSPFSGGRVEEIEDENGEENRDGNGDEDEDEGRGCGNGECTPCGGVYKQAKQSGLQRKGDSDVRPATIGVGGLRDPSSRLRYSWSLADIATALETAAMSSTQS</sequence>
<keyword evidence="3" id="KW-1185">Reference proteome</keyword>
<evidence type="ECO:0000313" key="2">
    <source>
        <dbReference type="EMBL" id="SNX84217.1"/>
    </source>
</evidence>
<feature type="compositionally biased region" description="Pro residues" evidence="1">
    <location>
        <begin position="745"/>
        <end position="755"/>
    </location>
</feature>
<feature type="region of interest" description="Disordered" evidence="1">
    <location>
        <begin position="1"/>
        <end position="84"/>
    </location>
</feature>
<feature type="compositionally biased region" description="Low complexity" evidence="1">
    <location>
        <begin position="249"/>
        <end position="260"/>
    </location>
</feature>
<feature type="compositionally biased region" description="Polar residues" evidence="1">
    <location>
        <begin position="581"/>
        <end position="591"/>
    </location>
</feature>
<evidence type="ECO:0000313" key="3">
    <source>
        <dbReference type="Proteomes" id="UP001294444"/>
    </source>
</evidence>
<feature type="compositionally biased region" description="Basic residues" evidence="1">
    <location>
        <begin position="985"/>
        <end position="995"/>
    </location>
</feature>
<feature type="compositionally biased region" description="Low complexity" evidence="1">
    <location>
        <begin position="1"/>
        <end position="18"/>
    </location>
</feature>
<feature type="region of interest" description="Disordered" evidence="1">
    <location>
        <begin position="683"/>
        <end position="1108"/>
    </location>
</feature>
<feature type="compositionally biased region" description="Polar residues" evidence="1">
    <location>
        <begin position="287"/>
        <end position="299"/>
    </location>
</feature>
<feature type="compositionally biased region" description="Low complexity" evidence="1">
    <location>
        <begin position="955"/>
        <end position="968"/>
    </location>
</feature>
<feature type="compositionally biased region" description="Basic and acidic residues" evidence="1">
    <location>
        <begin position="835"/>
        <end position="858"/>
    </location>
</feature>
<feature type="compositionally biased region" description="Polar residues" evidence="1">
    <location>
        <begin position="452"/>
        <end position="486"/>
    </location>
</feature>
<feature type="compositionally biased region" description="Polar residues" evidence="1">
    <location>
        <begin position="96"/>
        <end position="105"/>
    </location>
</feature>
<feature type="compositionally biased region" description="Low complexity" evidence="1">
    <location>
        <begin position="406"/>
        <end position="421"/>
    </location>
</feature>
<feature type="compositionally biased region" description="Basic residues" evidence="1">
    <location>
        <begin position="543"/>
        <end position="554"/>
    </location>
</feature>
<feature type="region of interest" description="Disordered" evidence="1">
    <location>
        <begin position="541"/>
        <end position="597"/>
    </location>
</feature>
<dbReference type="EMBL" id="OAPG01000005">
    <property type="protein sequence ID" value="SNX84217.1"/>
    <property type="molecule type" value="Genomic_DNA"/>
</dbReference>
<reference evidence="2" key="1">
    <citation type="submission" date="2023-10" db="EMBL/GenBank/DDBJ databases">
        <authorList>
            <person name="Guldener U."/>
        </authorList>
    </citation>
    <scope>NUCLEOTIDE SEQUENCE</scope>
    <source>
        <strain evidence="2">Mp4</strain>
    </source>
</reference>
<feature type="region of interest" description="Disordered" evidence="1">
    <location>
        <begin position="452"/>
        <end position="489"/>
    </location>
</feature>
<name>A0AAJ4XKZ5_9BASI</name>
<feature type="compositionally biased region" description="Basic and acidic residues" evidence="1">
    <location>
        <begin position="62"/>
        <end position="76"/>
    </location>
</feature>
<feature type="region of interest" description="Disordered" evidence="1">
    <location>
        <begin position="1120"/>
        <end position="1192"/>
    </location>
</feature>
<feature type="compositionally biased region" description="Polar residues" evidence="1">
    <location>
        <begin position="818"/>
        <end position="829"/>
    </location>
</feature>
<feature type="compositionally biased region" description="Low complexity" evidence="1">
    <location>
        <begin position="935"/>
        <end position="946"/>
    </location>
</feature>
<feature type="region of interest" description="Disordered" evidence="1">
    <location>
        <begin position="1200"/>
        <end position="1219"/>
    </location>
</feature>
<feature type="compositionally biased region" description="Basic residues" evidence="1">
    <location>
        <begin position="1041"/>
        <end position="1050"/>
    </location>
</feature>
<feature type="region of interest" description="Disordered" evidence="1">
    <location>
        <begin position="620"/>
        <end position="647"/>
    </location>
</feature>
<feature type="compositionally biased region" description="Polar residues" evidence="1">
    <location>
        <begin position="889"/>
        <end position="902"/>
    </location>
</feature>
<comment type="caution">
    <text evidence="2">The sequence shown here is derived from an EMBL/GenBank/DDBJ whole genome shotgun (WGS) entry which is preliminary data.</text>
</comment>
<organism evidence="2 3">
    <name type="scientific">Melanopsichium pennsylvanicum</name>
    <dbReference type="NCBI Taxonomy" id="63383"/>
    <lineage>
        <taxon>Eukaryota</taxon>
        <taxon>Fungi</taxon>
        <taxon>Dikarya</taxon>
        <taxon>Basidiomycota</taxon>
        <taxon>Ustilaginomycotina</taxon>
        <taxon>Ustilaginomycetes</taxon>
        <taxon>Ustilaginales</taxon>
        <taxon>Ustilaginaceae</taxon>
        <taxon>Melanopsichium</taxon>
    </lineage>
</organism>
<feature type="compositionally biased region" description="Acidic residues" evidence="1">
    <location>
        <begin position="1017"/>
        <end position="1034"/>
    </location>
</feature>
<feature type="compositionally biased region" description="Low complexity" evidence="1">
    <location>
        <begin position="1158"/>
        <end position="1171"/>
    </location>
</feature>